<organism evidence="1 3">
    <name type="scientific">Xylella taiwanensis</name>
    <dbReference type="NCBI Taxonomy" id="1444770"/>
    <lineage>
        <taxon>Bacteria</taxon>
        <taxon>Pseudomonadati</taxon>
        <taxon>Pseudomonadota</taxon>
        <taxon>Gammaproteobacteria</taxon>
        <taxon>Lysobacterales</taxon>
        <taxon>Lysobacteraceae</taxon>
        <taxon>Xylella</taxon>
    </lineage>
</organism>
<dbReference type="Proteomes" id="UP000020406">
    <property type="component" value="Unassembled WGS sequence"/>
</dbReference>
<protein>
    <submittedName>
        <fullName evidence="2">Phage protein</fullName>
    </submittedName>
</protein>
<proteinExistence type="predicted"/>
<reference evidence="2" key="2">
    <citation type="submission" date="2021-11" db="EMBL/GenBank/DDBJ databases">
        <title>Genome sequence of Xylella taiwanensis PLS432.</title>
        <authorList>
            <person name="Weng L.-W."/>
            <person name="Su C.-C."/>
            <person name="Tsai C.-W."/>
            <person name="Kuo C.-H."/>
        </authorList>
    </citation>
    <scope>NUCLEOTIDE SEQUENCE</scope>
    <source>
        <strain evidence="2">PLS432</strain>
    </source>
</reference>
<comment type="caution">
    <text evidence="1">The sequence shown here is derived from an EMBL/GenBank/DDBJ whole genome shotgun (WGS) entry which is preliminary data.</text>
</comment>
<name>Z9JFT6_9GAMM</name>
<evidence type="ECO:0000313" key="3">
    <source>
        <dbReference type="Proteomes" id="UP000020406"/>
    </source>
</evidence>
<dbReference type="KEGG" id="xtw:AB672_06280"/>
<accession>Z9JFT6</accession>
<dbReference type="EMBL" id="JAJPPU010000002">
    <property type="protein sequence ID" value="MCD8473986.1"/>
    <property type="molecule type" value="Genomic_DNA"/>
</dbReference>
<reference evidence="1 3" key="1">
    <citation type="journal article" date="2014" name="Genome Announc.">
        <title>Draft Genome Sequence of Xylella fastidiosa Pear Leaf Scorch Strain in Taiwan.</title>
        <authorList>
            <person name="Su C.C."/>
            <person name="Deng W.L."/>
            <person name="Jan F.J."/>
            <person name="Chang C.J."/>
            <person name="Huang H."/>
            <person name="Chen J."/>
        </authorList>
    </citation>
    <scope>NUCLEOTIDE SEQUENCE [LARGE SCALE GENOMIC DNA]</scope>
    <source>
        <strain evidence="1 3">PLS229</strain>
    </source>
</reference>
<dbReference type="InterPro" id="IPR021077">
    <property type="entry name" value="Phage_phi-Lf_Orf112"/>
</dbReference>
<evidence type="ECO:0000313" key="1">
    <source>
        <dbReference type="EMBL" id="EWS77270.1"/>
    </source>
</evidence>
<dbReference type="Proteomes" id="UP001430701">
    <property type="component" value="Unassembled WGS sequence"/>
</dbReference>
<dbReference type="RefSeq" id="WP_038272464.1">
    <property type="nucleotide sequence ID" value="NZ_CP053627.1"/>
</dbReference>
<dbReference type="AlphaFoldDB" id="Z9JFT6"/>
<dbReference type="PATRIC" id="fig|1444770.3.peg.2731"/>
<evidence type="ECO:0000313" key="4">
    <source>
        <dbReference type="Proteomes" id="UP001430701"/>
    </source>
</evidence>
<dbReference type="Pfam" id="PF12375">
    <property type="entry name" value="DUF3653"/>
    <property type="match status" value="1"/>
</dbReference>
<dbReference type="OrthoDB" id="6006594at2"/>
<gene>
    <name evidence="1" type="ORF">AF72_11585</name>
    <name evidence="2" type="ORF">LPH55_11095</name>
</gene>
<evidence type="ECO:0000313" key="2">
    <source>
        <dbReference type="EMBL" id="MCD8473986.1"/>
    </source>
</evidence>
<keyword evidence="4" id="KW-1185">Reference proteome</keyword>
<dbReference type="GeneID" id="68900888"/>
<sequence length="114" mass="13226">MAVVIEDPITDQVLNENWTGFAFRNGYLVTPERRYIEPYQLRWLSLTCTLAREWQKMMEHARAVPLQGGPAATDHQRLINDAQKTGLRNRKCPDTDIGSVILLSHVLMQRQHKR</sequence>
<dbReference type="EMBL" id="JDSQ01000024">
    <property type="protein sequence ID" value="EWS77270.1"/>
    <property type="molecule type" value="Genomic_DNA"/>
</dbReference>